<feature type="transmembrane region" description="Helical" evidence="6">
    <location>
        <begin position="109"/>
        <end position="133"/>
    </location>
</feature>
<evidence type="ECO:0000256" key="1">
    <source>
        <dbReference type="ARBA" id="ARBA00004651"/>
    </source>
</evidence>
<dbReference type="Pfam" id="PF02656">
    <property type="entry name" value="DUF202"/>
    <property type="match status" value="1"/>
</dbReference>
<name>A0A3B0UW92_9ZZZZ</name>
<evidence type="ECO:0000256" key="4">
    <source>
        <dbReference type="ARBA" id="ARBA00022989"/>
    </source>
</evidence>
<dbReference type="PANTHER" id="PTHR34187:SF2">
    <property type="entry name" value="DUF202 DOMAIN-CONTAINING PROTEIN"/>
    <property type="match status" value="1"/>
</dbReference>
<dbReference type="EMBL" id="UOEY01000013">
    <property type="protein sequence ID" value="VAW35378.1"/>
    <property type="molecule type" value="Genomic_DNA"/>
</dbReference>
<dbReference type="AlphaFoldDB" id="A0A3B0UW92"/>
<proteinExistence type="predicted"/>
<keyword evidence="4 6" id="KW-1133">Transmembrane helix</keyword>
<keyword evidence="3 6" id="KW-0812">Transmembrane</keyword>
<evidence type="ECO:0000256" key="2">
    <source>
        <dbReference type="ARBA" id="ARBA00022475"/>
    </source>
</evidence>
<gene>
    <name evidence="8" type="ORF">MNBD_DELTA04-562</name>
</gene>
<feature type="domain" description="DUF202" evidence="7">
    <location>
        <begin position="23"/>
        <end position="99"/>
    </location>
</feature>
<organism evidence="8">
    <name type="scientific">hydrothermal vent metagenome</name>
    <dbReference type="NCBI Taxonomy" id="652676"/>
    <lineage>
        <taxon>unclassified sequences</taxon>
        <taxon>metagenomes</taxon>
        <taxon>ecological metagenomes</taxon>
    </lineage>
</organism>
<feature type="transmembrane region" description="Helical" evidence="6">
    <location>
        <begin position="74"/>
        <end position="97"/>
    </location>
</feature>
<evidence type="ECO:0000256" key="3">
    <source>
        <dbReference type="ARBA" id="ARBA00022692"/>
    </source>
</evidence>
<reference evidence="8" key="1">
    <citation type="submission" date="2018-06" db="EMBL/GenBank/DDBJ databases">
        <authorList>
            <person name="Zhirakovskaya E."/>
        </authorList>
    </citation>
    <scope>NUCLEOTIDE SEQUENCE</scope>
</reference>
<evidence type="ECO:0000256" key="6">
    <source>
        <dbReference type="SAM" id="Phobius"/>
    </source>
</evidence>
<dbReference type="InterPro" id="IPR052053">
    <property type="entry name" value="IM_YidH-like"/>
</dbReference>
<keyword evidence="5 6" id="KW-0472">Membrane</keyword>
<accession>A0A3B0UW92</accession>
<comment type="subcellular location">
    <subcellularLocation>
        <location evidence="1">Cell membrane</location>
        <topology evidence="1">Multi-pass membrane protein</topology>
    </subcellularLocation>
</comment>
<keyword evidence="2" id="KW-1003">Cell membrane</keyword>
<dbReference type="GO" id="GO:0005886">
    <property type="term" value="C:plasma membrane"/>
    <property type="evidence" value="ECO:0007669"/>
    <property type="project" value="UniProtKB-SubCell"/>
</dbReference>
<sequence>MYFLRRHKKLEETQSESHVGDRRVHLANERTFLAWIRTAIAIMAFGFIVEKFSFFLKLEMIRKNYEKAGLESAYLLGFVLIGFGCLIGLLAIVHYIINEKDIENNRFKPSILLDLLFGVILIALILAVVVFFWRWM</sequence>
<evidence type="ECO:0000256" key="5">
    <source>
        <dbReference type="ARBA" id="ARBA00023136"/>
    </source>
</evidence>
<feature type="transmembrane region" description="Helical" evidence="6">
    <location>
        <begin position="32"/>
        <end position="54"/>
    </location>
</feature>
<evidence type="ECO:0000259" key="7">
    <source>
        <dbReference type="Pfam" id="PF02656"/>
    </source>
</evidence>
<dbReference type="PANTHER" id="PTHR34187">
    <property type="entry name" value="FGR18P"/>
    <property type="match status" value="1"/>
</dbReference>
<protein>
    <recommendedName>
        <fullName evidence="7">DUF202 domain-containing protein</fullName>
    </recommendedName>
</protein>
<evidence type="ECO:0000313" key="8">
    <source>
        <dbReference type="EMBL" id="VAW35378.1"/>
    </source>
</evidence>
<dbReference type="InterPro" id="IPR003807">
    <property type="entry name" value="DUF202"/>
</dbReference>